<dbReference type="GeneID" id="87926473"/>
<keyword evidence="3" id="KW-1185">Reference proteome</keyword>
<feature type="region of interest" description="Disordered" evidence="1">
    <location>
        <begin position="1"/>
        <end position="25"/>
    </location>
</feature>
<dbReference type="Proteomes" id="UP001326199">
    <property type="component" value="Unassembled WGS sequence"/>
</dbReference>
<dbReference type="EMBL" id="JAFFHB010000008">
    <property type="protein sequence ID" value="KAK4662840.1"/>
    <property type="molecule type" value="Genomic_DNA"/>
</dbReference>
<evidence type="ECO:0000256" key="1">
    <source>
        <dbReference type="SAM" id="MobiDB-lite"/>
    </source>
</evidence>
<accession>A0ABR0H470</accession>
<protein>
    <submittedName>
        <fullName evidence="2">Uncharacterized protein</fullName>
    </submittedName>
</protein>
<organism evidence="2 3">
    <name type="scientific">Podospora pseudopauciseta</name>
    <dbReference type="NCBI Taxonomy" id="2093780"/>
    <lineage>
        <taxon>Eukaryota</taxon>
        <taxon>Fungi</taxon>
        <taxon>Dikarya</taxon>
        <taxon>Ascomycota</taxon>
        <taxon>Pezizomycotina</taxon>
        <taxon>Sordariomycetes</taxon>
        <taxon>Sordariomycetidae</taxon>
        <taxon>Sordariales</taxon>
        <taxon>Podosporaceae</taxon>
        <taxon>Podospora</taxon>
    </lineage>
</organism>
<evidence type="ECO:0000313" key="3">
    <source>
        <dbReference type="Proteomes" id="UP001326199"/>
    </source>
</evidence>
<reference evidence="2 3" key="1">
    <citation type="journal article" date="2023" name="bioRxiv">
        <title>High-quality genome assemblies of four members of thePodospora anserinaspecies complex.</title>
        <authorList>
            <person name="Ament-Velasquez S.L."/>
            <person name="Vogan A.A."/>
            <person name="Wallerman O."/>
            <person name="Hartmann F."/>
            <person name="Gautier V."/>
            <person name="Silar P."/>
            <person name="Giraud T."/>
            <person name="Johannesson H."/>
        </authorList>
    </citation>
    <scope>NUCLEOTIDE SEQUENCE [LARGE SCALE GENOMIC DNA]</scope>
    <source>
        <strain evidence="2 3">CBS 411.78</strain>
    </source>
</reference>
<evidence type="ECO:0000313" key="2">
    <source>
        <dbReference type="EMBL" id="KAK4662840.1"/>
    </source>
</evidence>
<dbReference type="RefSeq" id="XP_062762806.1">
    <property type="nucleotide sequence ID" value="XM_062906256.1"/>
</dbReference>
<name>A0ABR0H470_9PEZI</name>
<gene>
    <name evidence="2" type="ORF">QC763_0092450</name>
</gene>
<sequence length="86" mass="9997">MRHFVGCSRSLVGSNTHSSQRHHRNYHQLDLRESNWMRTLEPHSALSALSWLKKSHPPKVGSVNMHHGLHAFSAHHRRSIEQHLPE</sequence>
<proteinExistence type="predicted"/>
<comment type="caution">
    <text evidence="2">The sequence shown here is derived from an EMBL/GenBank/DDBJ whole genome shotgun (WGS) entry which is preliminary data.</text>
</comment>